<evidence type="ECO:0000313" key="1">
    <source>
        <dbReference type="EMBL" id="QHU28474.1"/>
    </source>
</evidence>
<reference evidence="1" key="1">
    <citation type="journal article" date="2020" name="Nature">
        <title>Giant virus diversity and host interactions through global metagenomics.</title>
        <authorList>
            <person name="Schulz F."/>
            <person name="Roux S."/>
            <person name="Paez-Espino D."/>
            <person name="Jungbluth S."/>
            <person name="Walsh D.A."/>
            <person name="Denef V.J."/>
            <person name="McMahon K.D."/>
            <person name="Konstantinidis K.T."/>
            <person name="Eloe-Fadrosh E.A."/>
            <person name="Kyrpides N.C."/>
            <person name="Woyke T."/>
        </authorList>
    </citation>
    <scope>NUCLEOTIDE SEQUENCE</scope>
    <source>
        <strain evidence="1">GVMAG-M-3300027770-73</strain>
    </source>
</reference>
<name>A0A6C0LFY4_9ZZZZ</name>
<protein>
    <submittedName>
        <fullName evidence="1">Uncharacterized protein</fullName>
    </submittedName>
</protein>
<dbReference type="EMBL" id="MN740472">
    <property type="protein sequence ID" value="QHU28474.1"/>
    <property type="molecule type" value="Genomic_DNA"/>
</dbReference>
<proteinExistence type="predicted"/>
<sequence>MEEKLRCANERLLIKDNSNEEKDRNLIFVYCPPKVGSTSLVSSLRLFACEKYTVLHLHNEDVVKTLYDIDVSINDLIKHNSSLGKNIYVIDIYRLPIEHKISIFFEKLEKFHFNNVVEKIESYPIEKLIHRFNMIMPHLANYDYFRNEYHIPYPQTFDFEKKYGIIKHGNIQYIKLRLSDSDTYWSDILKDVLKIRNIRIVRDYETSEKSVKNIFKRFIEQYVVPENFLEDIRNNRAFTYYNTKEEQSQYVERWKKKSTSSVVSYTKEEYILYTNISRENKYMNEIQKDHYLDNGCYCQKCMEQRMQIRSKILCGEQVSLNIKHESIKPRRRMIRQIILKKPPKPTGVIGLNMMKGMQ</sequence>
<organism evidence="1">
    <name type="scientific">viral metagenome</name>
    <dbReference type="NCBI Taxonomy" id="1070528"/>
    <lineage>
        <taxon>unclassified sequences</taxon>
        <taxon>metagenomes</taxon>
        <taxon>organismal metagenomes</taxon>
    </lineage>
</organism>
<accession>A0A6C0LFY4</accession>
<dbReference type="AlphaFoldDB" id="A0A6C0LFY4"/>